<protein>
    <recommendedName>
        <fullName evidence="9">TonB-dependent receptor plug domain-containing protein</fullName>
    </recommendedName>
</protein>
<dbReference type="GO" id="GO:0009279">
    <property type="term" value="C:cell outer membrane"/>
    <property type="evidence" value="ECO:0007669"/>
    <property type="project" value="UniProtKB-SubCell"/>
</dbReference>
<dbReference type="PROSITE" id="PS52016">
    <property type="entry name" value="TONB_DEPENDENT_REC_3"/>
    <property type="match status" value="1"/>
</dbReference>
<evidence type="ECO:0000256" key="3">
    <source>
        <dbReference type="ARBA" id="ARBA00022452"/>
    </source>
</evidence>
<dbReference type="RefSeq" id="WP_087425596.1">
    <property type="nucleotide sequence ID" value="NZ_CATZGC010000025.1"/>
</dbReference>
<comment type="subcellular location">
    <subcellularLocation>
        <location evidence="1 7">Cell outer membrane</location>
        <topology evidence="1 7">Multi-pass membrane protein</topology>
    </subcellularLocation>
</comment>
<dbReference type="Gene3D" id="2.60.40.1120">
    <property type="entry name" value="Carboxypeptidase-like, regulatory domain"/>
    <property type="match status" value="1"/>
</dbReference>
<comment type="similarity">
    <text evidence="7">Belongs to the TonB-dependent receptor family.</text>
</comment>
<keyword evidence="3 7" id="KW-1134">Transmembrane beta strand</keyword>
<evidence type="ECO:0000256" key="7">
    <source>
        <dbReference type="PROSITE-ProRule" id="PRU01360"/>
    </source>
</evidence>
<evidence type="ECO:0000259" key="9">
    <source>
        <dbReference type="Pfam" id="PF07715"/>
    </source>
</evidence>
<keyword evidence="2 7" id="KW-0813">Transport</keyword>
<organism evidence="10 11">
    <name type="scientific">Bacteroides clarus</name>
    <dbReference type="NCBI Taxonomy" id="626929"/>
    <lineage>
        <taxon>Bacteria</taxon>
        <taxon>Pseudomonadati</taxon>
        <taxon>Bacteroidota</taxon>
        <taxon>Bacteroidia</taxon>
        <taxon>Bacteroidales</taxon>
        <taxon>Bacteroidaceae</taxon>
        <taxon>Bacteroides</taxon>
    </lineage>
</organism>
<proteinExistence type="inferred from homology"/>
<keyword evidence="5 7" id="KW-0472">Membrane</keyword>
<accession>A0A1Y3YW55</accession>
<evidence type="ECO:0000313" key="11">
    <source>
        <dbReference type="Proteomes" id="UP000195386"/>
    </source>
</evidence>
<comment type="caution">
    <text evidence="10">The sequence shown here is derived from an EMBL/GenBank/DDBJ whole genome shotgun (WGS) entry which is preliminary data.</text>
</comment>
<dbReference type="Pfam" id="PF13715">
    <property type="entry name" value="CarbopepD_reg_2"/>
    <property type="match status" value="1"/>
</dbReference>
<dbReference type="InterPro" id="IPR036942">
    <property type="entry name" value="Beta-barrel_TonB_sf"/>
</dbReference>
<evidence type="ECO:0000256" key="1">
    <source>
        <dbReference type="ARBA" id="ARBA00004571"/>
    </source>
</evidence>
<dbReference type="FunFam" id="2.170.130.10:FF:000008">
    <property type="entry name" value="SusC/RagA family TonB-linked outer membrane protein"/>
    <property type="match status" value="1"/>
</dbReference>
<feature type="chain" id="PRO_5013299980" description="TonB-dependent receptor plug domain-containing protein" evidence="8">
    <location>
        <begin position="27"/>
        <end position="993"/>
    </location>
</feature>
<dbReference type="Gene3D" id="2.40.170.20">
    <property type="entry name" value="TonB-dependent receptor, beta-barrel domain"/>
    <property type="match status" value="1"/>
</dbReference>
<dbReference type="Proteomes" id="UP000195386">
    <property type="component" value="Unassembled WGS sequence"/>
</dbReference>
<dbReference type="InterPro" id="IPR008969">
    <property type="entry name" value="CarboxyPept-like_regulatory"/>
</dbReference>
<dbReference type="NCBIfam" id="TIGR04057">
    <property type="entry name" value="SusC_RagA_signa"/>
    <property type="match status" value="1"/>
</dbReference>
<evidence type="ECO:0000256" key="6">
    <source>
        <dbReference type="ARBA" id="ARBA00023237"/>
    </source>
</evidence>
<dbReference type="Gene3D" id="2.170.130.10">
    <property type="entry name" value="TonB-dependent receptor, plug domain"/>
    <property type="match status" value="1"/>
</dbReference>
<evidence type="ECO:0000256" key="5">
    <source>
        <dbReference type="ARBA" id="ARBA00023136"/>
    </source>
</evidence>
<dbReference type="InterPro" id="IPR023997">
    <property type="entry name" value="TonB-dep_OMP_SusC/RagA_CS"/>
</dbReference>
<dbReference type="NCBIfam" id="TIGR04056">
    <property type="entry name" value="OMP_RagA_SusC"/>
    <property type="match status" value="1"/>
</dbReference>
<evidence type="ECO:0000313" key="10">
    <source>
        <dbReference type="EMBL" id="OUO02094.1"/>
    </source>
</evidence>
<dbReference type="InterPro" id="IPR039426">
    <property type="entry name" value="TonB-dep_rcpt-like"/>
</dbReference>
<keyword evidence="8" id="KW-0732">Signal</keyword>
<dbReference type="SUPFAM" id="SSF56935">
    <property type="entry name" value="Porins"/>
    <property type="match status" value="1"/>
</dbReference>
<dbReference type="SUPFAM" id="SSF49464">
    <property type="entry name" value="Carboxypeptidase regulatory domain-like"/>
    <property type="match status" value="1"/>
</dbReference>
<keyword evidence="6 7" id="KW-0998">Cell outer membrane</keyword>
<evidence type="ECO:0000256" key="8">
    <source>
        <dbReference type="SAM" id="SignalP"/>
    </source>
</evidence>
<feature type="domain" description="TonB-dependent receptor plug" evidence="9">
    <location>
        <begin position="120"/>
        <end position="227"/>
    </location>
</feature>
<dbReference type="FunFam" id="2.60.40.1120:FF:000003">
    <property type="entry name" value="Outer membrane protein Omp121"/>
    <property type="match status" value="1"/>
</dbReference>
<dbReference type="AlphaFoldDB" id="A0A1Y3YW55"/>
<sequence length="993" mass="110094">MKSILNFNVRNLCFVFVMLVVQCAFAQDRTITGTVTDNKQEPLIGVNVVVKGNTSVGAITDLNGKYSLSVPEGKATLVFSYIGYVTQEVSVGSRNTVDVVLVDDAQALDEVVVVGYGVVKKRDLVGSIASVKSQDITAVPTSNVLESMQGKIAGLDMTRSSGQPGSAFNFTIRGNRSLTASNAPLILVDGIAYGTDIDINPNDVESIEVLKDASTTAIYGSRGANGVILVTTKKGKEGKAKVDFNAYWGPSFSTNLPKVNNTEQYVAMRREAMRAVGQWNSPADDGVIWDAVALERIKNNVNTDWYDLIMDDATTQNYQVSISGGTDATKVSFSLDYFDETGILIGDDFDRFNGRINVSQRIMKGMEAGASALFTTSTRNAAPNNVFHAAQTKEPYGVPFNEDGSLNKYPFTGSGATDINMLFNQDKNNYVDETKSNRFFGTLFLNWEIIKGLQFRTNFGYDLQNSRNGHFEGVNSTFVESNKGLAKVSKNETHSTAWTWENTLTYTKDFDIHSLTAMVGHSMSKSSSEDTYAEGKGLSFEQSLFHNLDGTQQDYALSSTLTESSMLSYFARLNYKLLDKYLLTATLRADGSSVLAKGNRWGYFPSVAVAWRMKDEHFLSSVDEISDLKLRLSYGLSGNSAVSPYQTTGGLSKTIYEFGTVPAYGYRPYSMANLELQWEKTRVLNFGVDFGLFNNRVYATIDAYKTWTSDLLLPMILPGHTGFTEVISNVGKTETRGIDLSINTVNFDTKDFKWTTDLTFSANKEEITALNTNQNDVGSGWFIGSPTKVFYDYEKIGIWQTSEAAEAAKYGQEPGDIKVRDQTNDGAIDANNDRKVLGQQTPKWTAGLNNRFEYKGWELSFFLYARVGHLIQNEAAANFNPSGWNNSIACDYWTPENPTNAYPRPNFNKNESMLYKSTLAYCKGNFLKIKDITFGYSFPKQMISKLNMSKLRIYTTLKNFFTFSAVDDYDPERGGSNSYPMTKQVVFGINVSF</sequence>
<gene>
    <name evidence="10" type="ORF">B5F97_04740</name>
</gene>
<evidence type="ECO:0000256" key="2">
    <source>
        <dbReference type="ARBA" id="ARBA00022448"/>
    </source>
</evidence>
<feature type="signal peptide" evidence="8">
    <location>
        <begin position="1"/>
        <end position="26"/>
    </location>
</feature>
<dbReference type="InterPro" id="IPR023996">
    <property type="entry name" value="TonB-dep_OMP_SusC/RagA"/>
</dbReference>
<dbReference type="InterPro" id="IPR012910">
    <property type="entry name" value="Plug_dom"/>
</dbReference>
<dbReference type="Pfam" id="PF07715">
    <property type="entry name" value="Plug"/>
    <property type="match status" value="1"/>
</dbReference>
<keyword evidence="4 7" id="KW-0812">Transmembrane</keyword>
<dbReference type="EMBL" id="NFII01000003">
    <property type="protein sequence ID" value="OUO02094.1"/>
    <property type="molecule type" value="Genomic_DNA"/>
</dbReference>
<name>A0A1Y3YW55_9BACE</name>
<evidence type="ECO:0000256" key="4">
    <source>
        <dbReference type="ARBA" id="ARBA00022692"/>
    </source>
</evidence>
<reference evidence="11" key="1">
    <citation type="submission" date="2017-04" db="EMBL/GenBank/DDBJ databases">
        <title>Function of individual gut microbiota members based on whole genome sequencing of pure cultures obtained from chicken caecum.</title>
        <authorList>
            <person name="Medvecky M."/>
            <person name="Cejkova D."/>
            <person name="Polansky O."/>
            <person name="Karasova D."/>
            <person name="Kubasova T."/>
            <person name="Cizek A."/>
            <person name="Rychlik I."/>
        </authorList>
    </citation>
    <scope>NUCLEOTIDE SEQUENCE [LARGE SCALE GENOMIC DNA]</scope>
    <source>
        <strain evidence="11">An43</strain>
    </source>
</reference>
<dbReference type="InterPro" id="IPR037066">
    <property type="entry name" value="Plug_dom_sf"/>
</dbReference>